<dbReference type="EMBL" id="CP085043">
    <property type="protein sequence ID" value="UZF14682.1"/>
    <property type="molecule type" value="Genomic_DNA"/>
</dbReference>
<dbReference type="Pfam" id="PF13451">
    <property type="entry name" value="zf_Tbcl"/>
    <property type="match status" value="1"/>
</dbReference>
<sequence length="116" mass="13298">MARRRDRRAQAALAARATLAPVPSRPCGREPVDRQRLAPCNSYGEPEFARRGYYVDLPFTCRDCASQEVWTAAQQKWWYEEAKGYVDSTAVRCLACRRQRRGARMNNNKDNSIKAS</sequence>
<feature type="domain" description="Probable zinc-binding" evidence="1">
    <location>
        <begin position="56"/>
        <end position="103"/>
    </location>
</feature>
<dbReference type="InterPro" id="IPR025306">
    <property type="entry name" value="Zn-bnd_dom_prob"/>
</dbReference>
<name>A0ABY6NBM3_RALSL</name>
<gene>
    <name evidence="2" type="ORF">LH706_17025</name>
</gene>
<proteinExistence type="predicted"/>
<protein>
    <submittedName>
        <fullName evidence="2">Zinc-ribbon domain-containing protein</fullName>
    </submittedName>
</protein>
<accession>A0ABY6NBM3</accession>
<reference evidence="2" key="1">
    <citation type="submission" date="2021-10" db="EMBL/GenBank/DDBJ databases">
        <title>Complete genome sequences of five Ralstonia solancearum strains isolated from sunflower.</title>
        <authorList>
            <person name="She X."/>
            <person name="He Z."/>
        </authorList>
    </citation>
    <scope>NUCLEOTIDE SEQUENCE</scope>
    <source>
        <strain evidence="2">RS638</strain>
    </source>
</reference>
<organism evidence="2">
    <name type="scientific">Ralstonia solanacearum</name>
    <name type="common">Pseudomonas solanacearum</name>
    <dbReference type="NCBI Taxonomy" id="305"/>
    <lineage>
        <taxon>Bacteria</taxon>
        <taxon>Pseudomonadati</taxon>
        <taxon>Pseudomonadota</taxon>
        <taxon>Betaproteobacteria</taxon>
        <taxon>Burkholderiales</taxon>
        <taxon>Burkholderiaceae</taxon>
        <taxon>Ralstonia</taxon>
        <taxon>Ralstonia solanacearum species complex</taxon>
    </lineage>
</organism>
<evidence type="ECO:0000259" key="1">
    <source>
        <dbReference type="Pfam" id="PF13451"/>
    </source>
</evidence>
<evidence type="ECO:0000313" key="2">
    <source>
        <dbReference type="EMBL" id="UZF14682.1"/>
    </source>
</evidence>